<name>A0ABT0HTR9_9BACT</name>
<evidence type="ECO:0000313" key="2">
    <source>
        <dbReference type="Proteomes" id="UP001202180"/>
    </source>
</evidence>
<organism evidence="1 2">
    <name type="scientific">Spirosoma liriopis</name>
    <dbReference type="NCBI Taxonomy" id="2937440"/>
    <lineage>
        <taxon>Bacteria</taxon>
        <taxon>Pseudomonadati</taxon>
        <taxon>Bacteroidota</taxon>
        <taxon>Cytophagia</taxon>
        <taxon>Cytophagales</taxon>
        <taxon>Cytophagaceae</taxon>
        <taxon>Spirosoma</taxon>
    </lineage>
</organism>
<gene>
    <name evidence="1" type="ORF">M0L20_24415</name>
</gene>
<evidence type="ECO:0000313" key="1">
    <source>
        <dbReference type="EMBL" id="MCK8495038.1"/>
    </source>
</evidence>
<comment type="caution">
    <text evidence="1">The sequence shown here is derived from an EMBL/GenBank/DDBJ whole genome shotgun (WGS) entry which is preliminary data.</text>
</comment>
<sequence length="206" mass="23119">MSIIKKIVETIKDDVEALQGNQTKDKRYQSEATYPDETTARQAFTQAREKLLAVNSWSNLPGISATFTVYDQRGNRIDNNDSLVVGHFILIELPGPLPHNWVRVVAITNDDTAAEFTVVPSESPQHHEESTAPIEHFFTDEASSTFRVERQGTRLIACEIGQNERVNNAEETAGKRSVVNTLLAAGGWAMFQETQWKKLTDYLVEP</sequence>
<dbReference type="EMBL" id="JALPRF010000006">
    <property type="protein sequence ID" value="MCK8495038.1"/>
    <property type="molecule type" value="Genomic_DNA"/>
</dbReference>
<reference evidence="1 2" key="1">
    <citation type="submission" date="2022-04" db="EMBL/GenBank/DDBJ databases">
        <title>Spirosoma sp. strain RP8 genome sequencing and assembly.</title>
        <authorList>
            <person name="Jung Y."/>
        </authorList>
    </citation>
    <scope>NUCLEOTIDE SEQUENCE [LARGE SCALE GENOMIC DNA]</scope>
    <source>
        <strain evidence="1 2">RP8</strain>
    </source>
</reference>
<proteinExistence type="predicted"/>
<dbReference type="RefSeq" id="WP_248479700.1">
    <property type="nucleotide sequence ID" value="NZ_JALPRF010000006.1"/>
</dbReference>
<keyword evidence="2" id="KW-1185">Reference proteome</keyword>
<accession>A0ABT0HTR9</accession>
<protein>
    <submittedName>
        <fullName evidence="1">Uncharacterized protein</fullName>
    </submittedName>
</protein>
<dbReference type="Proteomes" id="UP001202180">
    <property type="component" value="Unassembled WGS sequence"/>
</dbReference>